<keyword evidence="5" id="KW-0963">Cytoplasm</keyword>
<evidence type="ECO:0000256" key="1">
    <source>
        <dbReference type="ARBA" id="ARBA00003029"/>
    </source>
</evidence>
<accession>A0AAD8YXP1</accession>
<dbReference type="PROSITE" id="PS50096">
    <property type="entry name" value="IQ"/>
    <property type="match status" value="1"/>
</dbReference>
<evidence type="ECO:0000256" key="12">
    <source>
        <dbReference type="SAM" id="MobiDB-lite"/>
    </source>
</evidence>
<evidence type="ECO:0000256" key="4">
    <source>
        <dbReference type="ARBA" id="ARBA00021752"/>
    </source>
</evidence>
<dbReference type="Pfam" id="PF00612">
    <property type="entry name" value="IQ"/>
    <property type="match status" value="1"/>
</dbReference>
<evidence type="ECO:0000313" key="13">
    <source>
        <dbReference type="EMBL" id="KAK1787610.1"/>
    </source>
</evidence>
<feature type="region of interest" description="Disordered" evidence="12">
    <location>
        <begin position="1"/>
        <end position="30"/>
    </location>
</feature>
<evidence type="ECO:0000256" key="5">
    <source>
        <dbReference type="ARBA" id="ARBA00022490"/>
    </source>
</evidence>
<dbReference type="EMBL" id="JAROKS010000023">
    <property type="protein sequence ID" value="KAK1787610.1"/>
    <property type="molecule type" value="Genomic_DNA"/>
</dbReference>
<evidence type="ECO:0000256" key="8">
    <source>
        <dbReference type="ARBA" id="ARBA00023212"/>
    </source>
</evidence>
<keyword evidence="7" id="KW-0969">Cilium</keyword>
<dbReference type="PANTHER" id="PTHR31598:SF1">
    <property type="entry name" value="DYNEIN REGULATORY COMPLEX PROTEIN 10"/>
    <property type="match status" value="1"/>
</dbReference>
<evidence type="ECO:0000313" key="14">
    <source>
        <dbReference type="Proteomes" id="UP001239994"/>
    </source>
</evidence>
<feature type="region of interest" description="Disordered" evidence="12">
    <location>
        <begin position="239"/>
        <end position="269"/>
    </location>
</feature>
<evidence type="ECO:0000256" key="9">
    <source>
        <dbReference type="ARBA" id="ARBA00023273"/>
    </source>
</evidence>
<name>A0AAD8YXP1_9TELE</name>
<protein>
    <recommendedName>
        <fullName evidence="4">Dynein regulatory complex protein 10</fullName>
    </recommendedName>
    <alternativeName>
        <fullName evidence="10">IQ domain-containing protein D</fullName>
    </alternativeName>
</protein>
<comment type="caution">
    <text evidence="13">The sequence shown here is derived from an EMBL/GenBank/DDBJ whole genome shotgun (WGS) entry which is preliminary data.</text>
</comment>
<comment type="similarity">
    <text evidence="3">Belongs to the DRC10 family.</text>
</comment>
<evidence type="ECO:0000256" key="11">
    <source>
        <dbReference type="ARBA" id="ARBA00046836"/>
    </source>
</evidence>
<evidence type="ECO:0000256" key="2">
    <source>
        <dbReference type="ARBA" id="ARBA00004611"/>
    </source>
</evidence>
<dbReference type="Proteomes" id="UP001239994">
    <property type="component" value="Unassembled WGS sequence"/>
</dbReference>
<keyword evidence="9" id="KW-0966">Cell projection</keyword>
<evidence type="ECO:0000256" key="7">
    <source>
        <dbReference type="ARBA" id="ARBA00023069"/>
    </source>
</evidence>
<organism evidence="13 14">
    <name type="scientific">Electrophorus voltai</name>
    <dbReference type="NCBI Taxonomy" id="2609070"/>
    <lineage>
        <taxon>Eukaryota</taxon>
        <taxon>Metazoa</taxon>
        <taxon>Chordata</taxon>
        <taxon>Craniata</taxon>
        <taxon>Vertebrata</taxon>
        <taxon>Euteleostomi</taxon>
        <taxon>Actinopterygii</taxon>
        <taxon>Neopterygii</taxon>
        <taxon>Teleostei</taxon>
        <taxon>Ostariophysi</taxon>
        <taxon>Gymnotiformes</taxon>
        <taxon>Gymnotoidei</taxon>
        <taxon>Gymnotidae</taxon>
        <taxon>Electrophorus</taxon>
    </lineage>
</organism>
<sequence length="467" mass="53891">MASETNIFPSGDEPQRAALAPVSSKKLPRETLEPSRRKLVSLESQRIVGVLDECISKMELVAVLPCVLDQAESLLLGIGADVTCPLMEHLRQVEACHTLVLQEDLSQEARAKQLATAQTAVQTSLANLLRVLRTHPSAEAGLKALEPITEEQKAVEGLVRGLQELRAVLLERLMTTPGEERERRQRTQELGLRHRANLELVATLEKEVAMAIKSRDEEISERDEVIRKLKSSLHLTEKTSEDYVRRTQRHAEREHQSDGKTSEGKQDRLQEEANRLRVQLNNILMEHREKEMALRKKNQKVETEIENWTQKYDVDMKKKQLEVEELTRVYEEEVEELRQVELHYAVVKVEFTQIMETRQRAREHREEEERDTAMKIQAATIIQAFWRGWLVRRVKRSKGRKSKKGKKSLSVCVQLQLFQSVIHVNTLSSTYDPTSHAVKVKGHNLYLNQDQCFFRSCFLDVIPCRFL</sequence>
<comment type="subcellular location">
    <subcellularLocation>
        <location evidence="2">Cytoplasm</location>
        <location evidence="2">Cytoskeleton</location>
        <location evidence="2">Flagellum axoneme</location>
    </subcellularLocation>
</comment>
<evidence type="ECO:0000256" key="10">
    <source>
        <dbReference type="ARBA" id="ARBA00032180"/>
    </source>
</evidence>
<dbReference type="InterPro" id="IPR042815">
    <property type="entry name" value="DRC10"/>
</dbReference>
<dbReference type="PANTHER" id="PTHR31598">
    <property type="entry name" value="IQ DOMAIN-CONTAINING PROTEIN D"/>
    <property type="match status" value="1"/>
</dbReference>
<dbReference type="AlphaFoldDB" id="A0AAD8YXP1"/>
<proteinExistence type="inferred from homology"/>
<evidence type="ECO:0000256" key="6">
    <source>
        <dbReference type="ARBA" id="ARBA00022846"/>
    </source>
</evidence>
<keyword evidence="14" id="KW-1185">Reference proteome</keyword>
<dbReference type="InterPro" id="IPR000048">
    <property type="entry name" value="IQ_motif_EF-hand-BS"/>
</dbReference>
<comment type="subunit">
    <text evidence="11">Component of the nexin-dynein regulatory complex (N-DRC). Interacts with CFAP52.</text>
</comment>
<gene>
    <name evidence="13" type="ORF">P4O66_015929</name>
</gene>
<keyword evidence="8" id="KW-0206">Cytoskeleton</keyword>
<evidence type="ECO:0000256" key="3">
    <source>
        <dbReference type="ARBA" id="ARBA00009071"/>
    </source>
</evidence>
<keyword evidence="6" id="KW-0282">Flagellum</keyword>
<comment type="function">
    <text evidence="1">Component of the nexin-dynein regulatory complex (N-DRC), a key regulator of ciliary/flagellar motility which maintains the alignment and integrity of the distal axoneme and regulates microtubule sliding in motile axonemes.</text>
</comment>
<reference evidence="13" key="1">
    <citation type="submission" date="2023-03" db="EMBL/GenBank/DDBJ databases">
        <title>Electrophorus voltai genome.</title>
        <authorList>
            <person name="Bian C."/>
        </authorList>
    </citation>
    <scope>NUCLEOTIDE SEQUENCE</scope>
    <source>
        <strain evidence="13">CB-2022</strain>
        <tissue evidence="13">Muscle</tissue>
    </source>
</reference>